<organism evidence="4 5">
    <name type="scientific">Zosterops borbonicus</name>
    <dbReference type="NCBI Taxonomy" id="364589"/>
    <lineage>
        <taxon>Eukaryota</taxon>
        <taxon>Metazoa</taxon>
        <taxon>Chordata</taxon>
        <taxon>Craniata</taxon>
        <taxon>Vertebrata</taxon>
        <taxon>Euteleostomi</taxon>
        <taxon>Archelosauria</taxon>
        <taxon>Archosauria</taxon>
        <taxon>Dinosauria</taxon>
        <taxon>Saurischia</taxon>
        <taxon>Theropoda</taxon>
        <taxon>Coelurosauria</taxon>
        <taxon>Aves</taxon>
        <taxon>Neognathae</taxon>
        <taxon>Neoaves</taxon>
        <taxon>Telluraves</taxon>
        <taxon>Australaves</taxon>
        <taxon>Passeriformes</taxon>
        <taxon>Sylvioidea</taxon>
        <taxon>Zosteropidae</taxon>
        <taxon>Zosterops</taxon>
    </lineage>
</organism>
<evidence type="ECO:0000313" key="4">
    <source>
        <dbReference type="EMBL" id="TRZ05155.1"/>
    </source>
</evidence>
<name>A0A8K1FWS3_9PASS</name>
<dbReference type="InterPro" id="IPR032803">
    <property type="entry name" value="PLDc_3"/>
</dbReference>
<feature type="domain" description="PLD-like" evidence="3">
    <location>
        <begin position="5"/>
        <end position="75"/>
    </location>
</feature>
<dbReference type="PANTHER" id="PTHR10185:SF16">
    <property type="entry name" value="5'-3' EXONUCLEASE PLD3"/>
    <property type="match status" value="1"/>
</dbReference>
<proteinExistence type="predicted"/>
<dbReference type="Proteomes" id="UP000796761">
    <property type="component" value="Unassembled WGS sequence"/>
</dbReference>
<feature type="non-terminal residue" evidence="4">
    <location>
        <position position="1"/>
    </location>
</feature>
<evidence type="ECO:0000259" key="3">
    <source>
        <dbReference type="Pfam" id="PF13918"/>
    </source>
</evidence>
<dbReference type="OrthoDB" id="1923775at2759"/>
<dbReference type="SUPFAM" id="SSF56024">
    <property type="entry name" value="Phospholipase D/nuclease"/>
    <property type="match status" value="1"/>
</dbReference>
<keyword evidence="2" id="KW-0378">Hydrolase</keyword>
<evidence type="ECO:0000313" key="5">
    <source>
        <dbReference type="Proteomes" id="UP000796761"/>
    </source>
</evidence>
<dbReference type="AlphaFoldDB" id="A0A8K1FWS3"/>
<comment type="caution">
    <text evidence="4">The sequence shown here is derived from an EMBL/GenBank/DDBJ whole genome shotgun (WGS) entry which is preliminary data.</text>
</comment>
<protein>
    <recommendedName>
        <fullName evidence="3">PLD-like domain-containing protein</fullName>
    </recommendedName>
</protein>
<reference evidence="4" key="1">
    <citation type="submission" date="2019-04" db="EMBL/GenBank/DDBJ databases">
        <title>Genome assembly of Zosterops borbonicus 15179.</title>
        <authorList>
            <person name="Leroy T."/>
            <person name="Anselmetti Y."/>
            <person name="Tilak M.-K."/>
            <person name="Nabholz B."/>
        </authorList>
    </citation>
    <scope>NUCLEOTIDE SEQUENCE</scope>
    <source>
        <strain evidence="4">HGM_15179</strain>
        <tissue evidence="4">Muscle</tissue>
    </source>
</reference>
<gene>
    <name evidence="4" type="ORF">HGM15179_021952</name>
</gene>
<sequence>MDWRSLTQVKELGAAVYNCSCLAQDLGKIFEAYWALGVPEASIPAPWPDNFSTSFNAETPLELPLNGTAAAVYFSVGAG</sequence>
<keyword evidence="5" id="KW-1185">Reference proteome</keyword>
<dbReference type="PANTHER" id="PTHR10185">
    <property type="entry name" value="PHOSPHOLIPASE D - RELATED"/>
    <property type="match status" value="1"/>
</dbReference>
<dbReference type="GO" id="GO:0016787">
    <property type="term" value="F:hydrolase activity"/>
    <property type="evidence" value="ECO:0007669"/>
    <property type="project" value="UniProtKB-KW"/>
</dbReference>
<dbReference type="EMBL" id="SWJQ01006070">
    <property type="protein sequence ID" value="TRZ05155.1"/>
    <property type="molecule type" value="Genomic_DNA"/>
</dbReference>
<evidence type="ECO:0000256" key="1">
    <source>
        <dbReference type="ARBA" id="ARBA00022737"/>
    </source>
</evidence>
<keyword evidence="1" id="KW-0677">Repeat</keyword>
<evidence type="ECO:0000256" key="2">
    <source>
        <dbReference type="ARBA" id="ARBA00022801"/>
    </source>
</evidence>
<dbReference type="Pfam" id="PF13918">
    <property type="entry name" value="PLDc_3"/>
    <property type="match status" value="1"/>
</dbReference>
<dbReference type="InterPro" id="IPR050874">
    <property type="entry name" value="Diverse_PLD-related"/>
</dbReference>
<accession>A0A8K1FWS3</accession>